<reference evidence="2 3" key="1">
    <citation type="journal article" date="2023" name="bioRxiv">
        <title>High-quality genome assemblies of four members of thePodospora anserinaspecies complex.</title>
        <authorList>
            <person name="Ament-Velasquez S.L."/>
            <person name="Vogan A.A."/>
            <person name="Wallerman O."/>
            <person name="Hartmann F."/>
            <person name="Gautier V."/>
            <person name="Silar P."/>
            <person name="Giraud T."/>
            <person name="Johannesson H."/>
        </authorList>
    </citation>
    <scope>NUCLEOTIDE SEQUENCE [LARGE SCALE GENOMIC DNA]</scope>
    <source>
        <strain evidence="2 3">CBS 411.78</strain>
    </source>
</reference>
<gene>
    <name evidence="2" type="ORF">QC763_0084380</name>
</gene>
<dbReference type="RefSeq" id="XP_062764246.1">
    <property type="nucleotide sequence ID" value="XM_062906172.1"/>
</dbReference>
<keyword evidence="3" id="KW-1185">Reference proteome</keyword>
<sequence length="107" mass="13217">MCRQVRLHFEPCGHFIKIKVVRCHSRHCGFVPGRENNRAITERKYTDNFRRYPGCPDERCQYYWDGWHASKGGREESEGYEGERRGERERRMGRERERERERERVYY</sequence>
<feature type="region of interest" description="Disordered" evidence="1">
    <location>
        <begin position="69"/>
        <end position="107"/>
    </location>
</feature>
<evidence type="ECO:0000313" key="3">
    <source>
        <dbReference type="Proteomes" id="UP001326199"/>
    </source>
</evidence>
<organism evidence="2 3">
    <name type="scientific">Podospora pseudopauciseta</name>
    <dbReference type="NCBI Taxonomy" id="2093780"/>
    <lineage>
        <taxon>Eukaryota</taxon>
        <taxon>Fungi</taxon>
        <taxon>Dikarya</taxon>
        <taxon>Ascomycota</taxon>
        <taxon>Pezizomycotina</taxon>
        <taxon>Sordariomycetes</taxon>
        <taxon>Sordariomycetidae</taxon>
        <taxon>Sordariales</taxon>
        <taxon>Podosporaceae</taxon>
        <taxon>Podospora</taxon>
    </lineage>
</organism>
<dbReference type="EMBL" id="JAFFHB010000007">
    <property type="protein sequence ID" value="KAK4664280.1"/>
    <property type="molecule type" value="Genomic_DNA"/>
</dbReference>
<evidence type="ECO:0000313" key="2">
    <source>
        <dbReference type="EMBL" id="KAK4664280.1"/>
    </source>
</evidence>
<name>A0ABR0H8B8_9PEZI</name>
<proteinExistence type="predicted"/>
<comment type="caution">
    <text evidence="2">The sequence shown here is derived from an EMBL/GenBank/DDBJ whole genome shotgun (WGS) entry which is preliminary data.</text>
</comment>
<accession>A0ABR0H8B8</accession>
<dbReference type="Proteomes" id="UP001326199">
    <property type="component" value="Unassembled WGS sequence"/>
</dbReference>
<dbReference type="GeneID" id="87926358"/>
<evidence type="ECO:0000256" key="1">
    <source>
        <dbReference type="SAM" id="MobiDB-lite"/>
    </source>
</evidence>
<protein>
    <submittedName>
        <fullName evidence="2">Uncharacterized protein</fullName>
    </submittedName>
</protein>
<feature type="compositionally biased region" description="Basic and acidic residues" evidence="1">
    <location>
        <begin position="72"/>
        <end position="107"/>
    </location>
</feature>